<accession>A0A382XFB7</accession>
<protein>
    <submittedName>
        <fullName evidence="1">Uncharacterized protein</fullName>
    </submittedName>
</protein>
<organism evidence="1">
    <name type="scientific">marine metagenome</name>
    <dbReference type="NCBI Taxonomy" id="408172"/>
    <lineage>
        <taxon>unclassified sequences</taxon>
        <taxon>metagenomes</taxon>
        <taxon>ecological metagenomes</taxon>
    </lineage>
</organism>
<feature type="non-terminal residue" evidence="1">
    <location>
        <position position="48"/>
    </location>
</feature>
<feature type="non-terminal residue" evidence="1">
    <location>
        <position position="1"/>
    </location>
</feature>
<dbReference type="EMBL" id="UINC01167311">
    <property type="protein sequence ID" value="SVD69752.1"/>
    <property type="molecule type" value="Genomic_DNA"/>
</dbReference>
<name>A0A382XFB7_9ZZZZ</name>
<gene>
    <name evidence="1" type="ORF">METZ01_LOCUS422606</name>
</gene>
<proteinExistence type="predicted"/>
<reference evidence="1" key="1">
    <citation type="submission" date="2018-05" db="EMBL/GenBank/DDBJ databases">
        <authorList>
            <person name="Lanie J.A."/>
            <person name="Ng W.-L."/>
            <person name="Kazmierczak K.M."/>
            <person name="Andrzejewski T.M."/>
            <person name="Davidsen T.M."/>
            <person name="Wayne K.J."/>
            <person name="Tettelin H."/>
            <person name="Glass J.I."/>
            <person name="Rusch D."/>
            <person name="Podicherti R."/>
            <person name="Tsui H.-C.T."/>
            <person name="Winkler M.E."/>
        </authorList>
    </citation>
    <scope>NUCLEOTIDE SEQUENCE</scope>
</reference>
<dbReference type="AlphaFoldDB" id="A0A382XFB7"/>
<evidence type="ECO:0000313" key="1">
    <source>
        <dbReference type="EMBL" id="SVD69752.1"/>
    </source>
</evidence>
<sequence>VLRNFMICCLTQMSGETSQERLHYLQCSVNLLPGCLSTTSPTQPAKTN</sequence>